<keyword evidence="8" id="KW-0418">Kinase</keyword>
<dbReference type="Pfam" id="PF02518">
    <property type="entry name" value="HATPase_c"/>
    <property type="match status" value="1"/>
</dbReference>
<dbReference type="Pfam" id="PF00512">
    <property type="entry name" value="HisKA"/>
    <property type="match status" value="1"/>
</dbReference>
<dbReference type="InterPro" id="IPR001789">
    <property type="entry name" value="Sig_transdc_resp-reg_receiver"/>
</dbReference>
<keyword evidence="8" id="KW-0808">Transferase</keyword>
<evidence type="ECO:0000256" key="3">
    <source>
        <dbReference type="SAM" id="MobiDB-lite"/>
    </source>
</evidence>
<sequence>MYVESYLPGSERRMPTQSPSQPPPLLEALAELNGQASIRVLHVDDEPDFAEVAGVYMEREEDALDVETVTSASDALDRLDQGPRIDCVVSDYDMPGMDGLALLDVVREEFSDLPFILFTGKGSEGIASEAISRGVTDYLRKQSGTDQYAVLANRVTNVVRRHRAEQEVQNSYRAMETAREGIGLLDEHGRFRYVNSAYAEIYGYDRAELVGEHWEILYPDAHVEQVCDEILPSVPETGRWTGESVHRTADGEEIVVDHVLAYTDADAMICLVRDVAETQDRTRDQSQFELFVEAVEEYAIFTLDPDGYITSWNDGAERITGYDGSEIIGEHVSTFYPDNRNEAYPDHLLADALDDGTTTVEGPRVREDGSQFPANVTISAVRDGDDRHRGFLQVVEDRTEAYEAQARLDDAHDKLQTALNLLEDIFYVIDPEGNFELVTDRAVEVTGYSRQELLTMEPAELFAEADGRRIAADIEQALAEGESRIEAELVTSDGRTIPYEFRKRRIVDADGTVLGVAGIGRDITERKRRERQLRQQLEQFEHFGSVLSHDLRTPLETARGRLELFRETGDGDHLDAAETALGRLDELIGDLSSVLREAEIVTDVRSVSLVDAVESVWVGLESEDATLAIQSDGRIQADETALKRLLENLLKNTFDHGGDEVTVTVGALPNGFYVEDDGPGIPESERDRVFEAGYTTSEEGSGFGLASVRQIAVSHGWQIAATTGDDGGARFEVTDVRMAVD</sequence>
<dbReference type="EMBL" id="CP064791">
    <property type="protein sequence ID" value="QSG15528.1"/>
    <property type="molecule type" value="Genomic_DNA"/>
</dbReference>
<dbReference type="CDD" id="cd00082">
    <property type="entry name" value="HisKA"/>
    <property type="match status" value="1"/>
</dbReference>
<organism evidence="8 9">
    <name type="scientific">Halapricum desulfuricans</name>
    <dbReference type="NCBI Taxonomy" id="2841257"/>
    <lineage>
        <taxon>Archaea</taxon>
        <taxon>Methanobacteriati</taxon>
        <taxon>Methanobacteriota</taxon>
        <taxon>Stenosarchaea group</taxon>
        <taxon>Halobacteria</taxon>
        <taxon>Halobacteriales</taxon>
        <taxon>Haloarculaceae</taxon>
        <taxon>Halapricum</taxon>
    </lineage>
</organism>
<keyword evidence="1 2" id="KW-0597">Phosphoprotein</keyword>
<feature type="region of interest" description="Disordered" evidence="3">
    <location>
        <begin position="1"/>
        <end position="23"/>
    </location>
</feature>
<evidence type="ECO:0000259" key="5">
    <source>
        <dbReference type="PROSITE" id="PS50110"/>
    </source>
</evidence>
<dbReference type="Pfam" id="PF00072">
    <property type="entry name" value="Response_reg"/>
    <property type="match status" value="1"/>
</dbReference>
<dbReference type="InterPro" id="IPR001610">
    <property type="entry name" value="PAC"/>
</dbReference>
<dbReference type="Gene3D" id="3.30.450.20">
    <property type="entry name" value="PAS domain"/>
    <property type="match status" value="3"/>
</dbReference>
<dbReference type="InterPro" id="IPR035965">
    <property type="entry name" value="PAS-like_dom_sf"/>
</dbReference>
<dbReference type="InterPro" id="IPR005467">
    <property type="entry name" value="His_kinase_dom"/>
</dbReference>
<feature type="modified residue" description="4-aspartylphosphate" evidence="2">
    <location>
        <position position="91"/>
    </location>
</feature>
<dbReference type="GO" id="GO:0000155">
    <property type="term" value="F:phosphorelay sensor kinase activity"/>
    <property type="evidence" value="ECO:0007669"/>
    <property type="project" value="InterPro"/>
</dbReference>
<dbReference type="Pfam" id="PF08448">
    <property type="entry name" value="PAS_4"/>
    <property type="match status" value="2"/>
</dbReference>
<proteinExistence type="predicted"/>
<dbReference type="PROSITE" id="PS50112">
    <property type="entry name" value="PAS"/>
    <property type="match status" value="3"/>
</dbReference>
<accession>A0A897NRV4</accession>
<dbReference type="Gene3D" id="3.40.50.2300">
    <property type="match status" value="1"/>
</dbReference>
<dbReference type="SMART" id="SM00086">
    <property type="entry name" value="PAC"/>
    <property type="match status" value="2"/>
</dbReference>
<name>A0A897NRV4_9EURY</name>
<evidence type="ECO:0000313" key="8">
    <source>
        <dbReference type="EMBL" id="QSG15528.1"/>
    </source>
</evidence>
<dbReference type="InterPro" id="IPR003594">
    <property type="entry name" value="HATPase_dom"/>
</dbReference>
<feature type="domain" description="Histidine kinase" evidence="4">
    <location>
        <begin position="546"/>
        <end position="734"/>
    </location>
</feature>
<dbReference type="NCBIfam" id="TIGR00229">
    <property type="entry name" value="sensory_box"/>
    <property type="match status" value="3"/>
</dbReference>
<dbReference type="CDD" id="cd00075">
    <property type="entry name" value="HATPase"/>
    <property type="match status" value="1"/>
</dbReference>
<dbReference type="InterPro" id="IPR013656">
    <property type="entry name" value="PAS_4"/>
</dbReference>
<feature type="domain" description="PAS" evidence="6">
    <location>
        <begin position="173"/>
        <end position="220"/>
    </location>
</feature>
<evidence type="ECO:0000259" key="7">
    <source>
        <dbReference type="PROSITE" id="PS50113"/>
    </source>
</evidence>
<evidence type="ECO:0000259" key="6">
    <source>
        <dbReference type="PROSITE" id="PS50112"/>
    </source>
</evidence>
<feature type="domain" description="PAC" evidence="7">
    <location>
        <begin position="358"/>
        <end position="410"/>
    </location>
</feature>
<evidence type="ECO:0000313" key="9">
    <source>
        <dbReference type="Proteomes" id="UP000663292"/>
    </source>
</evidence>
<dbReference type="Gene3D" id="1.10.287.130">
    <property type="match status" value="1"/>
</dbReference>
<gene>
    <name evidence="8" type="ORF">HSEST_2010</name>
</gene>
<dbReference type="CDD" id="cd00130">
    <property type="entry name" value="PAS"/>
    <property type="match status" value="3"/>
</dbReference>
<dbReference type="SUPFAM" id="SSF55874">
    <property type="entry name" value="ATPase domain of HSP90 chaperone/DNA topoisomerase II/histidine kinase"/>
    <property type="match status" value="1"/>
</dbReference>
<keyword evidence="9" id="KW-1185">Reference proteome</keyword>
<evidence type="ECO:0000256" key="1">
    <source>
        <dbReference type="ARBA" id="ARBA00022553"/>
    </source>
</evidence>
<dbReference type="InterPro" id="IPR003661">
    <property type="entry name" value="HisK_dim/P_dom"/>
</dbReference>
<dbReference type="InterPro" id="IPR036097">
    <property type="entry name" value="HisK_dim/P_sf"/>
</dbReference>
<feature type="domain" description="PAS" evidence="6">
    <location>
        <begin position="411"/>
        <end position="481"/>
    </location>
</feature>
<dbReference type="SUPFAM" id="SSF52172">
    <property type="entry name" value="CheY-like"/>
    <property type="match status" value="1"/>
</dbReference>
<feature type="domain" description="PAC" evidence="7">
    <location>
        <begin position="483"/>
        <end position="535"/>
    </location>
</feature>
<feature type="domain" description="PAS" evidence="6">
    <location>
        <begin position="284"/>
        <end position="356"/>
    </location>
</feature>
<dbReference type="SMART" id="SM00388">
    <property type="entry name" value="HisKA"/>
    <property type="match status" value="1"/>
</dbReference>
<dbReference type="PROSITE" id="PS50110">
    <property type="entry name" value="RESPONSE_REGULATORY"/>
    <property type="match status" value="1"/>
</dbReference>
<reference evidence="8 9" key="1">
    <citation type="submission" date="2020-11" db="EMBL/GenBank/DDBJ databases">
        <title>Carbohydrate-dependent, anaerobic sulfur respiration: A novel catabolism in halophilic archaea.</title>
        <authorList>
            <person name="Sorokin D.Y."/>
            <person name="Messina E."/>
            <person name="Smedile F."/>
            <person name="La Cono V."/>
            <person name="Hallsworth J.E."/>
            <person name="Yakimov M.M."/>
        </authorList>
    </citation>
    <scope>NUCLEOTIDE SEQUENCE [LARGE SCALE GENOMIC DNA]</scope>
    <source>
        <strain evidence="8 9">HSR-Est</strain>
    </source>
</reference>
<dbReference type="SMART" id="SM00387">
    <property type="entry name" value="HATPase_c"/>
    <property type="match status" value="1"/>
</dbReference>
<dbReference type="Gene3D" id="3.30.565.10">
    <property type="entry name" value="Histidine kinase-like ATPase, C-terminal domain"/>
    <property type="match status" value="1"/>
</dbReference>
<evidence type="ECO:0000259" key="4">
    <source>
        <dbReference type="PROSITE" id="PS50109"/>
    </source>
</evidence>
<dbReference type="Pfam" id="PF13426">
    <property type="entry name" value="PAS_9"/>
    <property type="match status" value="1"/>
</dbReference>
<dbReference type="PANTHER" id="PTHR44757">
    <property type="entry name" value="DIGUANYLATE CYCLASE DGCP"/>
    <property type="match status" value="1"/>
</dbReference>
<dbReference type="InterPro" id="IPR000700">
    <property type="entry name" value="PAS-assoc_C"/>
</dbReference>
<feature type="domain" description="Response regulatory" evidence="5">
    <location>
        <begin position="39"/>
        <end position="156"/>
    </location>
</feature>
<dbReference type="PANTHER" id="PTHR44757:SF2">
    <property type="entry name" value="BIOFILM ARCHITECTURE MAINTENANCE PROTEIN MBAA"/>
    <property type="match status" value="1"/>
</dbReference>
<dbReference type="InterPro" id="IPR011006">
    <property type="entry name" value="CheY-like_superfamily"/>
</dbReference>
<dbReference type="SMART" id="SM00448">
    <property type="entry name" value="REC"/>
    <property type="match status" value="1"/>
</dbReference>
<dbReference type="PROSITE" id="PS50113">
    <property type="entry name" value="PAC"/>
    <property type="match status" value="2"/>
</dbReference>
<dbReference type="InterPro" id="IPR000014">
    <property type="entry name" value="PAS"/>
</dbReference>
<dbReference type="InterPro" id="IPR036890">
    <property type="entry name" value="HATPase_C_sf"/>
</dbReference>
<dbReference type="PRINTS" id="PR00344">
    <property type="entry name" value="BCTRLSENSOR"/>
</dbReference>
<dbReference type="SUPFAM" id="SSF47384">
    <property type="entry name" value="Homodimeric domain of signal transducing histidine kinase"/>
    <property type="match status" value="1"/>
</dbReference>
<dbReference type="Proteomes" id="UP000663292">
    <property type="component" value="Chromosome"/>
</dbReference>
<protein>
    <submittedName>
        <fullName evidence="8">Signal transduction histidine kinase</fullName>
    </submittedName>
</protein>
<evidence type="ECO:0000256" key="2">
    <source>
        <dbReference type="PROSITE-ProRule" id="PRU00169"/>
    </source>
</evidence>
<dbReference type="SMART" id="SM00091">
    <property type="entry name" value="PAS"/>
    <property type="match status" value="3"/>
</dbReference>
<dbReference type="SUPFAM" id="SSF55785">
    <property type="entry name" value="PYP-like sensor domain (PAS domain)"/>
    <property type="match status" value="3"/>
</dbReference>
<dbReference type="AlphaFoldDB" id="A0A897NRV4"/>
<dbReference type="PROSITE" id="PS50109">
    <property type="entry name" value="HIS_KIN"/>
    <property type="match status" value="1"/>
</dbReference>
<dbReference type="CDD" id="cd00156">
    <property type="entry name" value="REC"/>
    <property type="match status" value="1"/>
</dbReference>
<dbReference type="InterPro" id="IPR052155">
    <property type="entry name" value="Biofilm_reg_signaling"/>
</dbReference>
<dbReference type="InterPro" id="IPR004358">
    <property type="entry name" value="Sig_transdc_His_kin-like_C"/>
</dbReference>